<organism evidence="5 6">
    <name type="scientific">Actinocorallia libanotica</name>
    <dbReference type="NCBI Taxonomy" id="46162"/>
    <lineage>
        <taxon>Bacteria</taxon>
        <taxon>Bacillati</taxon>
        <taxon>Actinomycetota</taxon>
        <taxon>Actinomycetes</taxon>
        <taxon>Streptosporangiales</taxon>
        <taxon>Thermomonosporaceae</taxon>
        <taxon>Actinocorallia</taxon>
    </lineage>
</organism>
<evidence type="ECO:0000259" key="4">
    <source>
        <dbReference type="Pfam" id="PF03328"/>
    </source>
</evidence>
<evidence type="ECO:0000256" key="2">
    <source>
        <dbReference type="ARBA" id="ARBA00022723"/>
    </source>
</evidence>
<dbReference type="InterPro" id="IPR040442">
    <property type="entry name" value="Pyrv_kinase-like_dom_sf"/>
</dbReference>
<name>A0ABN1RM34_9ACTN</name>
<dbReference type="InterPro" id="IPR005000">
    <property type="entry name" value="Aldolase/citrate-lyase_domain"/>
</dbReference>
<protein>
    <submittedName>
        <fullName evidence="5">CoA ester lyase</fullName>
    </submittedName>
</protein>
<feature type="domain" description="HpcH/HpaI aldolase/citrate lyase" evidence="4">
    <location>
        <begin position="12"/>
        <end position="237"/>
    </location>
</feature>
<dbReference type="Gene3D" id="3.20.20.60">
    <property type="entry name" value="Phosphoenolpyruvate-binding domains"/>
    <property type="match status" value="1"/>
</dbReference>
<keyword evidence="6" id="KW-1185">Reference proteome</keyword>
<dbReference type="Proteomes" id="UP001500665">
    <property type="component" value="Unassembled WGS sequence"/>
</dbReference>
<evidence type="ECO:0000313" key="5">
    <source>
        <dbReference type="EMBL" id="GAA0959849.1"/>
    </source>
</evidence>
<dbReference type="SUPFAM" id="SSF51621">
    <property type="entry name" value="Phosphoenolpyruvate/pyruvate domain"/>
    <property type="match status" value="1"/>
</dbReference>
<evidence type="ECO:0000256" key="3">
    <source>
        <dbReference type="ARBA" id="ARBA00022842"/>
    </source>
</evidence>
<evidence type="ECO:0000256" key="1">
    <source>
        <dbReference type="ARBA" id="ARBA00001946"/>
    </source>
</evidence>
<dbReference type="GO" id="GO:0016829">
    <property type="term" value="F:lyase activity"/>
    <property type="evidence" value="ECO:0007669"/>
    <property type="project" value="UniProtKB-KW"/>
</dbReference>
<evidence type="ECO:0000313" key="6">
    <source>
        <dbReference type="Proteomes" id="UP001500665"/>
    </source>
</evidence>
<dbReference type="PANTHER" id="PTHR32308:SF0">
    <property type="entry name" value="HPCH_HPAI ALDOLASE_CITRATE LYASE DOMAIN-CONTAINING PROTEIN"/>
    <property type="match status" value="1"/>
</dbReference>
<comment type="cofactor">
    <cofactor evidence="1">
        <name>Mg(2+)</name>
        <dbReference type="ChEBI" id="CHEBI:18420"/>
    </cofactor>
</comment>
<dbReference type="PIRSF" id="PIRSF015582">
    <property type="entry name" value="Cit_lyase_B"/>
    <property type="match status" value="1"/>
</dbReference>
<keyword evidence="2" id="KW-0479">Metal-binding</keyword>
<dbReference type="Pfam" id="PF03328">
    <property type="entry name" value="HpcH_HpaI"/>
    <property type="match status" value="1"/>
</dbReference>
<comment type="caution">
    <text evidence="5">The sequence shown here is derived from an EMBL/GenBank/DDBJ whole genome shotgun (WGS) entry which is preliminary data.</text>
</comment>
<sequence length="298" mass="31247">MTNEDGEAFGARSWLFAPGDSERKTEKAAAGPADVVVLDLEDAVAEEGKPGARSTVAAFLAERPLAERDRLWVRINPLDGPHALADLAAVVPARPGGVMLPKARGRGDVEVLDHYLSALEVAAGAERGSTKVIVLVTETAEGMFTTGTYKGAPRMVAMTWGAEDLADAVGASENRDADGGYGFTYELARSLCLLGASAAGVAAVETIHGDFKDTEGLRRRAEKVRRDGYRGMLAIHPAQVEVINEAFTPTEAELAAAQEIVDLFAAHPGAGTIGHNGAMLDRPHLARARALLASGGRA</sequence>
<dbReference type="InterPro" id="IPR015813">
    <property type="entry name" value="Pyrv/PenolPyrv_kinase-like_dom"/>
</dbReference>
<gene>
    <name evidence="5" type="ORF">GCM10009550_50140</name>
</gene>
<accession>A0ABN1RM34</accession>
<keyword evidence="3" id="KW-0460">Magnesium</keyword>
<keyword evidence="5" id="KW-0456">Lyase</keyword>
<proteinExistence type="predicted"/>
<dbReference type="PANTHER" id="PTHR32308">
    <property type="entry name" value="LYASE BETA SUBUNIT, PUTATIVE (AFU_ORTHOLOGUE AFUA_4G13030)-RELATED"/>
    <property type="match status" value="1"/>
</dbReference>
<dbReference type="InterPro" id="IPR011206">
    <property type="entry name" value="Citrate_lyase_beta/mcl1/mcl2"/>
</dbReference>
<dbReference type="RefSeq" id="WP_344243396.1">
    <property type="nucleotide sequence ID" value="NZ_BAAAHH010000023.1"/>
</dbReference>
<reference evidence="5 6" key="1">
    <citation type="journal article" date="2019" name="Int. J. Syst. Evol. Microbiol.">
        <title>The Global Catalogue of Microorganisms (GCM) 10K type strain sequencing project: providing services to taxonomists for standard genome sequencing and annotation.</title>
        <authorList>
            <consortium name="The Broad Institute Genomics Platform"/>
            <consortium name="The Broad Institute Genome Sequencing Center for Infectious Disease"/>
            <person name="Wu L."/>
            <person name="Ma J."/>
        </authorList>
    </citation>
    <scope>NUCLEOTIDE SEQUENCE [LARGE SCALE GENOMIC DNA]</scope>
    <source>
        <strain evidence="5 6">JCM 10696</strain>
    </source>
</reference>
<dbReference type="EMBL" id="BAAAHH010000023">
    <property type="protein sequence ID" value="GAA0959849.1"/>
    <property type="molecule type" value="Genomic_DNA"/>
</dbReference>